<proteinExistence type="predicted"/>
<dbReference type="Proteomes" id="UP000187280">
    <property type="component" value="Unassembled WGS sequence"/>
</dbReference>
<evidence type="ECO:0000256" key="1">
    <source>
        <dbReference type="SAM" id="SignalP"/>
    </source>
</evidence>
<protein>
    <recommendedName>
        <fullName evidence="4">Flagellar protein FlhE</fullName>
    </recommendedName>
</protein>
<evidence type="ECO:0008006" key="4">
    <source>
        <dbReference type="Google" id="ProtNLM"/>
    </source>
</evidence>
<keyword evidence="1" id="KW-0732">Signal</keyword>
<feature type="signal peptide" evidence="1">
    <location>
        <begin position="1"/>
        <end position="21"/>
    </location>
</feature>
<accession>A0A1H4EF70</accession>
<keyword evidence="3" id="KW-1185">Reference proteome</keyword>
<reference evidence="2 3" key="1">
    <citation type="submission" date="2016-10" db="EMBL/GenBank/DDBJ databases">
        <authorList>
            <person name="de Groot N.N."/>
        </authorList>
    </citation>
    <scope>NUCLEOTIDE SEQUENCE [LARGE SCALE GENOMIC DNA]</scope>
    <source>
        <strain evidence="2 3">ATCC 29281</strain>
    </source>
</reference>
<dbReference type="AlphaFoldDB" id="A0A1H4EF70"/>
<name>A0A1H4EF70_9GAMM</name>
<sequence length="153" mass="16279">MKSKLLACCFLTAAFPLLASAGVITKSSTPYPQYVPSSGVPSTSFSAFHVYSADFPKGNLIVTKRLLSVSYQTTKFPAAYSDNVQLCYFNPYQASAASCVPAKAGATGSTAAFDNQIFSIGAQIQIRHELTGKPRSTLQPAGKESVTFNYGDL</sequence>
<organism evidence="2 3">
    <name type="scientific">Lonsdalea quercina</name>
    <dbReference type="NCBI Taxonomy" id="71657"/>
    <lineage>
        <taxon>Bacteria</taxon>
        <taxon>Pseudomonadati</taxon>
        <taxon>Pseudomonadota</taxon>
        <taxon>Gammaproteobacteria</taxon>
        <taxon>Enterobacterales</taxon>
        <taxon>Pectobacteriaceae</taxon>
        <taxon>Lonsdalea</taxon>
    </lineage>
</organism>
<feature type="chain" id="PRO_5010543495" description="Flagellar protein FlhE" evidence="1">
    <location>
        <begin position="22"/>
        <end position="153"/>
    </location>
</feature>
<evidence type="ECO:0000313" key="3">
    <source>
        <dbReference type="Proteomes" id="UP000187280"/>
    </source>
</evidence>
<dbReference type="EMBL" id="FNQS01000009">
    <property type="protein sequence ID" value="SEA83616.1"/>
    <property type="molecule type" value="Genomic_DNA"/>
</dbReference>
<dbReference type="RefSeq" id="WP_026741842.1">
    <property type="nucleotide sequence ID" value="NZ_FNQS01000009.1"/>
</dbReference>
<gene>
    <name evidence="2" type="ORF">SAMN02982996_02652</name>
</gene>
<dbReference type="GeneID" id="97765504"/>
<evidence type="ECO:0000313" key="2">
    <source>
        <dbReference type="EMBL" id="SEA83616.1"/>
    </source>
</evidence>